<dbReference type="STRING" id="526218.Sterm_2625"/>
<dbReference type="PANTHER" id="PTHR30032">
    <property type="entry name" value="N-ACETYLMURAMOYL-L-ALANINE AMIDASE-RELATED"/>
    <property type="match status" value="1"/>
</dbReference>
<evidence type="ECO:0000313" key="3">
    <source>
        <dbReference type="Proteomes" id="UP000000845"/>
    </source>
</evidence>
<dbReference type="Proteomes" id="UP000000845">
    <property type="component" value="Chromosome"/>
</dbReference>
<dbReference type="GO" id="GO:0030288">
    <property type="term" value="C:outer membrane-bounded periplasmic space"/>
    <property type="evidence" value="ECO:0007669"/>
    <property type="project" value="TreeGrafter"/>
</dbReference>
<evidence type="ECO:0000259" key="1">
    <source>
        <dbReference type="Pfam" id="PF08486"/>
    </source>
</evidence>
<sequence>MKLKIILTAVFLMIYGLLSAKEMKIAILSNSGNQLYVRANNEIEVFSNGVLLGKKREVKFSAGKNAVTYEGQSYSDIVLKPEGTDFLYISKSGKSFDGYRGNFDLIIENGRIVPVNLVEMDQYLYSVIPSEIGKKFPDEAVKAQIVTSRTYSYYNAKNSKFKNYDMVDNVNSQVYKGIAAEDEKINSLIDKTKNIVMTYKGEPINAIFHDDSGGFTANVEDVWGGVPVEYLKAVDDSGNIMDSPRRYWTYTITKDRLRKIFGVYPEVIEVERKDNRIKKLFLTGSGKTVTVTGNEFRKRLGYTNIFSTVFDYSDNGGAFTFNGNGSGHGVGLSQWGAYAQAEKNKKYDQILQYYFTGIKIEEYRDAGF</sequence>
<evidence type="ECO:0000313" key="2">
    <source>
        <dbReference type="EMBL" id="ACZ09470.1"/>
    </source>
</evidence>
<dbReference type="KEGG" id="str:Sterm_2625"/>
<dbReference type="InterPro" id="IPR013693">
    <property type="entry name" value="SpoIID/LytB_N"/>
</dbReference>
<organism evidence="2 3">
    <name type="scientific">Sebaldella termitidis (strain ATCC 33386 / NCTC 11300)</name>
    <dbReference type="NCBI Taxonomy" id="526218"/>
    <lineage>
        <taxon>Bacteria</taxon>
        <taxon>Fusobacteriati</taxon>
        <taxon>Fusobacteriota</taxon>
        <taxon>Fusobacteriia</taxon>
        <taxon>Fusobacteriales</taxon>
        <taxon>Leptotrichiaceae</taxon>
        <taxon>Sebaldella</taxon>
    </lineage>
</organism>
<dbReference type="GO" id="GO:0030435">
    <property type="term" value="P:sporulation resulting in formation of a cellular spore"/>
    <property type="evidence" value="ECO:0007669"/>
    <property type="project" value="InterPro"/>
</dbReference>
<proteinExistence type="predicted"/>
<dbReference type="eggNOG" id="COG2385">
    <property type="taxonomic scope" value="Bacteria"/>
</dbReference>
<accession>D1AM96</accession>
<feature type="domain" description="Sporulation stage II protein D amidase enhancer LytB N-terminal" evidence="1">
    <location>
        <begin position="109"/>
        <end position="199"/>
    </location>
</feature>
<protein>
    <submittedName>
        <fullName evidence="2">SpoIID/LytB domain protein</fullName>
    </submittedName>
</protein>
<keyword evidence="3" id="KW-1185">Reference proteome</keyword>
<dbReference type="InterPro" id="IPR051922">
    <property type="entry name" value="Bact_Sporulation_Assoc"/>
</dbReference>
<dbReference type="AlphaFoldDB" id="D1AM96"/>
<gene>
    <name evidence="2" type="ordered locus">Sterm_2625</name>
</gene>
<dbReference type="NCBIfam" id="TIGR02669">
    <property type="entry name" value="SpoIID_LytB"/>
    <property type="match status" value="1"/>
</dbReference>
<dbReference type="PANTHER" id="PTHR30032:SF4">
    <property type="entry name" value="AMIDASE ENHANCER"/>
    <property type="match status" value="1"/>
</dbReference>
<dbReference type="InterPro" id="IPR013486">
    <property type="entry name" value="SpoIID/LytB"/>
</dbReference>
<reference evidence="2 3" key="2">
    <citation type="journal article" date="2010" name="Stand. Genomic Sci.">
        <title>Complete genome sequence of Sebaldella termitidis type strain (NCTC 11300).</title>
        <authorList>
            <person name="Harmon-Smith M."/>
            <person name="Celia L."/>
            <person name="Chertkov O."/>
            <person name="Lapidus A."/>
            <person name="Copeland A."/>
            <person name="Glavina Del Rio T."/>
            <person name="Nolan M."/>
            <person name="Lucas S."/>
            <person name="Tice H."/>
            <person name="Cheng J.F."/>
            <person name="Han C."/>
            <person name="Detter J.C."/>
            <person name="Bruce D."/>
            <person name="Goodwin L."/>
            <person name="Pitluck S."/>
            <person name="Pati A."/>
            <person name="Liolios K."/>
            <person name="Ivanova N."/>
            <person name="Mavromatis K."/>
            <person name="Mikhailova N."/>
            <person name="Chen A."/>
            <person name="Palaniappan K."/>
            <person name="Land M."/>
            <person name="Hauser L."/>
            <person name="Chang Y.J."/>
            <person name="Jeffries C.D."/>
            <person name="Brettin T."/>
            <person name="Goker M."/>
            <person name="Beck B."/>
            <person name="Bristow J."/>
            <person name="Eisen J.A."/>
            <person name="Markowitz V."/>
            <person name="Hugenholtz P."/>
            <person name="Kyrpides N.C."/>
            <person name="Klenk H.P."/>
            <person name="Chen F."/>
        </authorList>
    </citation>
    <scope>NUCLEOTIDE SEQUENCE [LARGE SCALE GENOMIC DNA]</scope>
    <source>
        <strain evidence="3">ATCC 33386 / NCTC 11300</strain>
    </source>
</reference>
<dbReference type="EMBL" id="CP001739">
    <property type="protein sequence ID" value="ACZ09470.1"/>
    <property type="molecule type" value="Genomic_DNA"/>
</dbReference>
<name>D1AM96_SEBTE</name>
<dbReference type="HOGENOM" id="CLU_021203_3_2_0"/>
<reference evidence="3" key="1">
    <citation type="submission" date="2009-09" db="EMBL/GenBank/DDBJ databases">
        <title>The complete chromosome of Sebaldella termitidis ATCC 33386.</title>
        <authorList>
            <consortium name="US DOE Joint Genome Institute (JGI-PGF)"/>
            <person name="Lucas S."/>
            <person name="Copeland A."/>
            <person name="Lapidus A."/>
            <person name="Glavina del Rio T."/>
            <person name="Dalin E."/>
            <person name="Tice H."/>
            <person name="Bruce D."/>
            <person name="Goodwin L."/>
            <person name="Pitluck S."/>
            <person name="Kyrpides N."/>
            <person name="Mavromatis K."/>
            <person name="Ivanova N."/>
            <person name="Mikhailova N."/>
            <person name="Sims D."/>
            <person name="Meincke L."/>
            <person name="Brettin T."/>
            <person name="Detter J.C."/>
            <person name="Han C."/>
            <person name="Larimer F."/>
            <person name="Land M."/>
            <person name="Hauser L."/>
            <person name="Markowitz V."/>
            <person name="Cheng J.F."/>
            <person name="Hugenholtz P."/>
            <person name="Woyke T."/>
            <person name="Wu D."/>
            <person name="Eisen J.A."/>
        </authorList>
    </citation>
    <scope>NUCLEOTIDE SEQUENCE [LARGE SCALE GENOMIC DNA]</scope>
    <source>
        <strain evidence="3">ATCC 33386 / NCTC 11300</strain>
    </source>
</reference>
<dbReference type="Pfam" id="PF08486">
    <property type="entry name" value="SpoIID"/>
    <property type="match status" value="1"/>
</dbReference>
<dbReference type="RefSeq" id="WP_012862064.1">
    <property type="nucleotide sequence ID" value="NC_013517.1"/>
</dbReference>